<reference evidence="2" key="1">
    <citation type="submission" date="2017-03" db="EMBL/GenBank/DDBJ databases">
        <authorList>
            <person name="Monnet C."/>
        </authorList>
    </citation>
    <scope>NUCLEOTIDE SEQUENCE [LARGE SCALE GENOMIC DNA]</scope>
    <source>
        <strain evidence="2">CNRZ 920</strain>
    </source>
</reference>
<organism evidence="1 2">
    <name type="scientific">Brevibacterium aurantiacum</name>
    <dbReference type="NCBI Taxonomy" id="273384"/>
    <lineage>
        <taxon>Bacteria</taxon>
        <taxon>Bacillati</taxon>
        <taxon>Actinomycetota</taxon>
        <taxon>Actinomycetes</taxon>
        <taxon>Micrococcales</taxon>
        <taxon>Brevibacteriaceae</taxon>
        <taxon>Brevibacterium</taxon>
    </lineage>
</organism>
<proteinExistence type="predicted"/>
<name>A0A2H1IUF4_BREAU</name>
<evidence type="ECO:0000313" key="2">
    <source>
        <dbReference type="Proteomes" id="UP000234289"/>
    </source>
</evidence>
<sequence>MTLSVAWVRMIGDVHELVFASDSRLSGGGMKFDSCPKMLGLSRSDCIISFAGATEYAYPLMIQMANAINFYPASRSRHVDIVDAKGIIIKIFNGMRGSISDHYLGPEGPGDPEALFIFGGYSWKLQEFKIWTLHYDREIDCFTFRPCNPWPGQDTKASQGRVKKISWIGDKPAIDDAKSRIEEILRERGTLTSGGFDMEPLEVLRDIIRSAKYDSIGGAPQVAKVYRSMQTQHFAVRWPDSDGRPHATGRPALEFENFDLPVIDIEMPHVHSRKSRQIHLS</sequence>
<dbReference type="Proteomes" id="UP000234289">
    <property type="component" value="Unassembled WGS sequence"/>
</dbReference>
<protein>
    <submittedName>
        <fullName evidence="1">Uncharacterized protein</fullName>
    </submittedName>
</protein>
<evidence type="ECO:0000313" key="1">
    <source>
        <dbReference type="EMBL" id="SMX78857.1"/>
    </source>
</evidence>
<accession>A0A2H1IUF4</accession>
<gene>
    <name evidence="1" type="ORF">BAUR920_01440</name>
</gene>
<dbReference type="EMBL" id="FXZG01000006">
    <property type="protein sequence ID" value="SMX78857.1"/>
    <property type="molecule type" value="Genomic_DNA"/>
</dbReference>
<dbReference type="AlphaFoldDB" id="A0A2H1IUF4"/>